<evidence type="ECO:0000256" key="6">
    <source>
        <dbReference type="SAM" id="Phobius"/>
    </source>
</evidence>
<feature type="transmembrane region" description="Helical" evidence="6">
    <location>
        <begin position="6"/>
        <end position="21"/>
    </location>
</feature>
<evidence type="ECO:0000256" key="2">
    <source>
        <dbReference type="ARBA" id="ARBA00022475"/>
    </source>
</evidence>
<dbReference type="Proteomes" id="UP000182761">
    <property type="component" value="Unassembled WGS sequence"/>
</dbReference>
<organism evidence="8 9">
    <name type="scientific">Apibacter mensalis</name>
    <dbReference type="NCBI Taxonomy" id="1586267"/>
    <lineage>
        <taxon>Bacteria</taxon>
        <taxon>Pseudomonadati</taxon>
        <taxon>Bacteroidota</taxon>
        <taxon>Flavobacteriia</taxon>
        <taxon>Flavobacteriales</taxon>
        <taxon>Weeksellaceae</taxon>
        <taxon>Apibacter</taxon>
    </lineage>
</organism>
<dbReference type="RefSeq" id="WP_055425812.1">
    <property type="nucleotide sequence ID" value="NZ_FCOR01000009.1"/>
</dbReference>
<keyword evidence="3 6" id="KW-0812">Transmembrane</keyword>
<comment type="subcellular location">
    <subcellularLocation>
        <location evidence="1">Cell membrane</location>
        <topology evidence="1">Multi-pass membrane protein</topology>
    </subcellularLocation>
</comment>
<evidence type="ECO:0000259" key="7">
    <source>
        <dbReference type="Pfam" id="PF00892"/>
    </source>
</evidence>
<dbReference type="GO" id="GO:0005886">
    <property type="term" value="C:plasma membrane"/>
    <property type="evidence" value="ECO:0007669"/>
    <property type="project" value="UniProtKB-SubCell"/>
</dbReference>
<feature type="domain" description="EamA" evidence="7">
    <location>
        <begin position="29"/>
        <end position="132"/>
    </location>
</feature>
<evidence type="ECO:0000256" key="3">
    <source>
        <dbReference type="ARBA" id="ARBA00022692"/>
    </source>
</evidence>
<dbReference type="OrthoDB" id="1524053at2"/>
<evidence type="ECO:0000256" key="1">
    <source>
        <dbReference type="ARBA" id="ARBA00004651"/>
    </source>
</evidence>
<dbReference type="InterPro" id="IPR037185">
    <property type="entry name" value="EmrE-like"/>
</dbReference>
<protein>
    <submittedName>
        <fullName evidence="8">EamA-like transporter family protein</fullName>
    </submittedName>
</protein>
<feature type="transmembrane region" description="Helical" evidence="6">
    <location>
        <begin position="28"/>
        <end position="47"/>
    </location>
</feature>
<feature type="transmembrane region" description="Helical" evidence="6">
    <location>
        <begin position="115"/>
        <end position="134"/>
    </location>
</feature>
<keyword evidence="9" id="KW-1185">Reference proteome</keyword>
<feature type="transmembrane region" description="Helical" evidence="6">
    <location>
        <begin position="178"/>
        <end position="198"/>
    </location>
</feature>
<sequence>MKEIVVSIFFNIVVSILLKLYNKHSKGISLVITYNYLFSAILCYILFKPDLPSLNYSSAPWLIYILMSILMPVVFLLIAESIKHTGIARTDIAQRMSLLLTVSASFIFFKESFNSIKVIGLLVGFLSIVFIFYSKKGDQTFPYNKLYLLILIFFGLGIINILYKLIAVNKTFDFTTSTFFIFIGSFIVGCLITFVQKIIFSFKEILWGIALSIFNFGNVYFYLKAHQTFKDNPSIVFASMNLGVIILGSLVGIVVFKEKMNKLNYLGLILALVAITIISLST</sequence>
<evidence type="ECO:0000256" key="5">
    <source>
        <dbReference type="ARBA" id="ARBA00023136"/>
    </source>
</evidence>
<evidence type="ECO:0000256" key="4">
    <source>
        <dbReference type="ARBA" id="ARBA00022989"/>
    </source>
</evidence>
<dbReference type="InterPro" id="IPR000620">
    <property type="entry name" value="EamA_dom"/>
</dbReference>
<feature type="transmembrane region" description="Helical" evidence="6">
    <location>
        <begin position="146"/>
        <end position="166"/>
    </location>
</feature>
<dbReference type="PANTHER" id="PTHR32322">
    <property type="entry name" value="INNER MEMBRANE TRANSPORTER"/>
    <property type="match status" value="1"/>
</dbReference>
<dbReference type="InterPro" id="IPR050638">
    <property type="entry name" value="AA-Vitamin_Transporters"/>
</dbReference>
<feature type="transmembrane region" description="Helical" evidence="6">
    <location>
        <begin position="59"/>
        <end position="80"/>
    </location>
</feature>
<feature type="transmembrane region" description="Helical" evidence="6">
    <location>
        <begin position="263"/>
        <end position="281"/>
    </location>
</feature>
<dbReference type="EMBL" id="FCOR01000009">
    <property type="protein sequence ID" value="CVK16625.1"/>
    <property type="molecule type" value="Genomic_DNA"/>
</dbReference>
<dbReference type="PANTHER" id="PTHR32322:SF18">
    <property type="entry name" value="S-ADENOSYLMETHIONINE_S-ADENOSYLHOMOCYSTEINE TRANSPORTER"/>
    <property type="match status" value="1"/>
</dbReference>
<name>A0A0X3ARD6_9FLAO</name>
<reference evidence="8 9" key="1">
    <citation type="submission" date="2016-01" db="EMBL/GenBank/DDBJ databases">
        <authorList>
            <person name="McClelland M."/>
            <person name="Jain A."/>
            <person name="Saraogi P."/>
            <person name="Mendelson R."/>
            <person name="Westerman R."/>
            <person name="SanMiguel P."/>
            <person name="Csonka L."/>
        </authorList>
    </citation>
    <scope>NUCLEOTIDE SEQUENCE [LARGE SCALE GENOMIC DNA]</scope>
    <source>
        <strain evidence="8 9">R-53146</strain>
    </source>
</reference>
<dbReference type="Pfam" id="PF00892">
    <property type="entry name" value="EamA"/>
    <property type="match status" value="1"/>
</dbReference>
<feature type="transmembrane region" description="Helical" evidence="6">
    <location>
        <begin position="92"/>
        <end position="109"/>
    </location>
</feature>
<accession>A0A0X3ARD6</accession>
<evidence type="ECO:0000313" key="8">
    <source>
        <dbReference type="EMBL" id="CVK16625.1"/>
    </source>
</evidence>
<keyword evidence="5 6" id="KW-0472">Membrane</keyword>
<feature type="transmembrane region" description="Helical" evidence="6">
    <location>
        <begin position="235"/>
        <end position="256"/>
    </location>
</feature>
<dbReference type="STRING" id="1586267.GCA_001418685_01488"/>
<keyword evidence="4 6" id="KW-1133">Transmembrane helix</keyword>
<proteinExistence type="predicted"/>
<dbReference type="SUPFAM" id="SSF103481">
    <property type="entry name" value="Multidrug resistance efflux transporter EmrE"/>
    <property type="match status" value="2"/>
</dbReference>
<gene>
    <name evidence="8" type="ORF">Ga0061079_10915</name>
</gene>
<feature type="transmembrane region" description="Helical" evidence="6">
    <location>
        <begin position="205"/>
        <end position="223"/>
    </location>
</feature>
<evidence type="ECO:0000313" key="9">
    <source>
        <dbReference type="Proteomes" id="UP000182761"/>
    </source>
</evidence>
<dbReference type="Gene3D" id="1.10.3730.20">
    <property type="match status" value="1"/>
</dbReference>
<keyword evidence="2" id="KW-1003">Cell membrane</keyword>
<dbReference type="AlphaFoldDB" id="A0A0X3ARD6"/>